<dbReference type="InterPro" id="IPR057413">
    <property type="entry name" value="Beta-barrel_INTS6"/>
</dbReference>
<feature type="region of interest" description="Disordered" evidence="1">
    <location>
        <begin position="736"/>
        <end position="841"/>
    </location>
</feature>
<gene>
    <name evidence="2" type="ORF">CTOB1V02_LOCUS1912</name>
</gene>
<accession>A0A7R8ZL05</accession>
<dbReference type="InterPro" id="IPR036465">
    <property type="entry name" value="vWFA_dom_sf"/>
</dbReference>
<sequence>MTIIVFLVDTSASMNQRALIGGRPMLLDVAKNAVDSFIKVRQKSPDSRLDRYILMTFEDPPNNIKIGWKDNMLTFNNELKQLRSVSLTTLGAALKNTFDFLNLNRMMSGIDTFGMGRNPYFLENAVIVFITDGGCLTSVKGVTDQLDIPTNPMIPGGDLSRDPFRWDQRLFSLVLRLAGTPSLEDNSLSLVPPDNSPIETMCERTGGRSYCITTHRMLLQCIDSLVSKIQSGVVLHFEKSGPEPPPVAVERNDDGTPGSRPPSPPNGVQPWHSCRRMIFVPRKRIERDPSQYGHWPIPESFWPDINAPSLPPRPAHPSIKFSCLDSEVMSIENLPFDKYELEPSPLTLFILSRKQHNVCWQVFVPNSSKNVEVSHPFGYLKANTSLQSVNLFVMPYNYPVLLPLLEEVIKVHRMKPPREWRVQFDNYVRSMPSYYMGPLKKALNRMGCGHLLMDVQEPGLSYTVANYLKKVKAMAKQEQERQTQEAIIAREAQYQTDSVRKLTINPKTRLLSHPALAQIPKFKALTEGNVPTDFPLVIPSENTERCKTRSVDPLRHPYEIPRSAILATLARHNAQQHLIDVDAVHNVPISQMGNYQDYSKRVPPLREVETPAHRSHMFGNPFKKMAMLVDEADMDMISLPSGASNNKRKADATRGPGAPPGLPQNKRRRGPLPRDFVWKPRGGSVSSTPTSSPAPSPSQSPSVIDVEDDVFEPQFSPPAGDDDEPTPLIILDDDVITGSSSCSSSAETDQSSTPPSAPSNTDSAAPNSLPPPDPPKPPRPRPVLNVNGVIPFPAPSQPSPASPTGDIPVTANGAIQGSSGSTNSLSSRISSSTSDGDSYDARDVQDHNWQLKKKAMRLVRTPGIRDADQFVDVIYNLKGDLDTRIQFTEEVIEEILTFKKRSLASKMRNFLNYLQQLKRQLDWQGHKTHSQQAQTMNHVAPS</sequence>
<dbReference type="SUPFAM" id="SSF53300">
    <property type="entry name" value="vWA-like"/>
    <property type="match status" value="1"/>
</dbReference>
<feature type="compositionally biased region" description="Pro residues" evidence="1">
    <location>
        <begin position="768"/>
        <end position="781"/>
    </location>
</feature>
<dbReference type="EMBL" id="OB660277">
    <property type="protein sequence ID" value="CAD7223940.1"/>
    <property type="molecule type" value="Genomic_DNA"/>
</dbReference>
<dbReference type="PROSITE" id="PS50234">
    <property type="entry name" value="VWFA"/>
    <property type="match status" value="1"/>
</dbReference>
<dbReference type="Pfam" id="PF15300">
    <property type="entry name" value="INT_SG_DDX_CT_C"/>
    <property type="match status" value="1"/>
</dbReference>
<dbReference type="FunFam" id="3.40.50.410:FF:000010">
    <property type="entry name" value="Integrator complex subunit 6 like"/>
    <property type="match status" value="1"/>
</dbReference>
<dbReference type="PANTHER" id="PTHR12957">
    <property type="entry name" value="DEAD/H BOX POLYPEPTIDE 26/DICE1-RELATED"/>
    <property type="match status" value="1"/>
</dbReference>
<proteinExistence type="predicted"/>
<name>A0A7R8ZL05_9CRUS</name>
<feature type="compositionally biased region" description="Low complexity" evidence="1">
    <location>
        <begin position="818"/>
        <end position="836"/>
    </location>
</feature>
<dbReference type="CDD" id="cd00198">
    <property type="entry name" value="vWFA"/>
    <property type="match status" value="1"/>
</dbReference>
<evidence type="ECO:0000313" key="2">
    <source>
        <dbReference type="EMBL" id="CAD7223940.1"/>
    </source>
</evidence>
<dbReference type="AlphaFoldDB" id="A0A7R8ZL05"/>
<evidence type="ECO:0000256" key="1">
    <source>
        <dbReference type="SAM" id="MobiDB-lite"/>
    </source>
</evidence>
<protein>
    <submittedName>
        <fullName evidence="2">Uncharacterized protein</fullName>
    </submittedName>
</protein>
<feature type="compositionally biased region" description="Low complexity" evidence="1">
    <location>
        <begin position="739"/>
        <end position="752"/>
    </location>
</feature>
<dbReference type="InterPro" id="IPR051113">
    <property type="entry name" value="Integrator_subunit6"/>
</dbReference>
<feature type="compositionally biased region" description="Pro residues" evidence="1">
    <location>
        <begin position="792"/>
        <end position="801"/>
    </location>
</feature>
<dbReference type="Pfam" id="PF13519">
    <property type="entry name" value="VWA_2"/>
    <property type="match status" value="1"/>
</dbReference>
<organism evidence="2">
    <name type="scientific">Cyprideis torosa</name>
    <dbReference type="NCBI Taxonomy" id="163714"/>
    <lineage>
        <taxon>Eukaryota</taxon>
        <taxon>Metazoa</taxon>
        <taxon>Ecdysozoa</taxon>
        <taxon>Arthropoda</taxon>
        <taxon>Crustacea</taxon>
        <taxon>Oligostraca</taxon>
        <taxon>Ostracoda</taxon>
        <taxon>Podocopa</taxon>
        <taxon>Podocopida</taxon>
        <taxon>Cytherocopina</taxon>
        <taxon>Cytheroidea</taxon>
        <taxon>Cytherideidae</taxon>
        <taxon>Cyprideis</taxon>
    </lineage>
</organism>
<feature type="region of interest" description="Disordered" evidence="1">
    <location>
        <begin position="639"/>
        <end position="703"/>
    </location>
</feature>
<feature type="region of interest" description="Disordered" evidence="1">
    <location>
        <begin position="238"/>
        <end position="271"/>
    </location>
</feature>
<dbReference type="GO" id="GO:0032039">
    <property type="term" value="C:integrator complex"/>
    <property type="evidence" value="ECO:0007669"/>
    <property type="project" value="TreeGrafter"/>
</dbReference>
<dbReference type="Gene3D" id="3.40.50.410">
    <property type="entry name" value="von Willebrand factor, type A domain"/>
    <property type="match status" value="1"/>
</dbReference>
<reference evidence="2" key="1">
    <citation type="submission" date="2020-11" db="EMBL/GenBank/DDBJ databases">
        <authorList>
            <person name="Tran Van P."/>
        </authorList>
    </citation>
    <scope>NUCLEOTIDE SEQUENCE</scope>
</reference>
<dbReference type="OrthoDB" id="9449012at2759"/>
<dbReference type="InterPro" id="IPR029307">
    <property type="entry name" value="INT_SG_DDX_CT_C"/>
</dbReference>
<dbReference type="PANTHER" id="PTHR12957:SF2">
    <property type="entry name" value="INTEGRATOR COMPLEX SUBUNIT 6"/>
    <property type="match status" value="1"/>
</dbReference>
<dbReference type="GO" id="GO:0034472">
    <property type="term" value="P:snRNA 3'-end processing"/>
    <property type="evidence" value="ECO:0007669"/>
    <property type="project" value="TreeGrafter"/>
</dbReference>
<dbReference type="InterPro" id="IPR002035">
    <property type="entry name" value="VWF_A"/>
</dbReference>
<dbReference type="Pfam" id="PF25462">
    <property type="entry name" value="Beta-barrel_INTS6"/>
    <property type="match status" value="1"/>
</dbReference>